<evidence type="ECO:0000313" key="3">
    <source>
        <dbReference type="EMBL" id="NED95834.1"/>
    </source>
</evidence>
<keyword evidence="2" id="KW-0472">Membrane</keyword>
<proteinExistence type="predicted"/>
<feature type="transmembrane region" description="Helical" evidence="2">
    <location>
        <begin position="12"/>
        <end position="39"/>
    </location>
</feature>
<name>A0A6N9YLG9_9ACTN</name>
<dbReference type="Proteomes" id="UP000469185">
    <property type="component" value="Unassembled WGS sequence"/>
</dbReference>
<accession>A0A6N9YLG9</accession>
<dbReference type="AlphaFoldDB" id="A0A6N9YLG9"/>
<keyword evidence="2" id="KW-0812">Transmembrane</keyword>
<feature type="transmembrane region" description="Helical" evidence="2">
    <location>
        <begin position="123"/>
        <end position="145"/>
    </location>
</feature>
<keyword evidence="4" id="KW-1185">Reference proteome</keyword>
<dbReference type="RefSeq" id="WP_163818604.1">
    <property type="nucleotide sequence ID" value="NZ_JAAGOB010000005.1"/>
</dbReference>
<keyword evidence="2" id="KW-1133">Transmembrane helix</keyword>
<evidence type="ECO:0000256" key="1">
    <source>
        <dbReference type="SAM" id="MobiDB-lite"/>
    </source>
</evidence>
<protein>
    <submittedName>
        <fullName evidence="3">TIGR04086 family membrane protein</fullName>
    </submittedName>
</protein>
<comment type="caution">
    <text evidence="3">The sequence shown here is derived from an EMBL/GenBank/DDBJ whole genome shotgun (WGS) entry which is preliminary data.</text>
</comment>
<evidence type="ECO:0000256" key="2">
    <source>
        <dbReference type="SAM" id="Phobius"/>
    </source>
</evidence>
<feature type="transmembrane region" description="Helical" evidence="2">
    <location>
        <begin position="51"/>
        <end position="71"/>
    </location>
</feature>
<gene>
    <name evidence="3" type="ORF">G1H11_10965</name>
</gene>
<evidence type="ECO:0000313" key="4">
    <source>
        <dbReference type="Proteomes" id="UP000469185"/>
    </source>
</evidence>
<organism evidence="3 4">
    <name type="scientific">Phytoactinopolyspora alkaliphila</name>
    <dbReference type="NCBI Taxonomy" id="1783498"/>
    <lineage>
        <taxon>Bacteria</taxon>
        <taxon>Bacillati</taxon>
        <taxon>Actinomycetota</taxon>
        <taxon>Actinomycetes</taxon>
        <taxon>Jiangellales</taxon>
        <taxon>Jiangellaceae</taxon>
        <taxon>Phytoactinopolyspora</taxon>
    </lineage>
</organism>
<sequence length="232" mass="24218">MAIREPLIGPSLVRWSAVLAGAVIGFALMILLSSLWVAWGEGGNVDAIADNLHWFAFATAVVALLVAGIIAGGLSGTPGAGTGLMHGVLVWGLILVVATAFSIPQSLRLFDTFTTPLPELGAGTLWATFLSLLIGLIAAGVGGLIGGGMASPTVAVTETAAIDEHRHGRHEAHSDERDHRPRGDDADPRHRGADARATETDARPREPDARLSDADADARHGEPGDTRPGRRR</sequence>
<reference evidence="3 4" key="1">
    <citation type="submission" date="2020-02" db="EMBL/GenBank/DDBJ databases">
        <authorList>
            <person name="Li X.-J."/>
            <person name="Feng X.-M."/>
        </authorList>
    </citation>
    <scope>NUCLEOTIDE SEQUENCE [LARGE SCALE GENOMIC DNA]</scope>
    <source>
        <strain evidence="3 4">CGMCC 4.7225</strain>
    </source>
</reference>
<feature type="transmembrane region" description="Helical" evidence="2">
    <location>
        <begin position="83"/>
        <end position="103"/>
    </location>
</feature>
<feature type="region of interest" description="Disordered" evidence="1">
    <location>
        <begin position="163"/>
        <end position="232"/>
    </location>
</feature>
<dbReference type="EMBL" id="JAAGOB010000005">
    <property type="protein sequence ID" value="NED95834.1"/>
    <property type="molecule type" value="Genomic_DNA"/>
</dbReference>